<sequence>MPSFRLFNLPNELIVAILKASEKPDLAAFIRTSHLSWDIGHPILYALTLEEKKQVFLWAARHNQPGLVQYIINDLVPVLKKDAEYRRNAFRLASTSGCIQIVGIALDHGADPDLAKAIGADQLEVVQLLLSRGARVVNGRNPLHFAASYGAKKVVEYLLSPNIAGVFDVDSHDDQYNTPLLKAARYGHTDVIKVLLAHKAGPNFINEVDETALLAASKGGHGAAVKALLDGGANVNGVPVISVLVDLSEQADTNPLLATFYELLEKKAFGTLDVRPDMETQLPAGYRATIRALLDRGADITKVNYFTGLSALDYATILGDPEVLRWILAHPPAKCHLNREGKHGLAPLSYATTNGAVCKLLLDAGASVAVDKNLALILAAKYRGKGAAEVLIARRPQHIDCTNSIGQTALAMAAMEGNKEIAQMLIKAGADLNKPDCIGQTPLGHAVANEYDDEVASLLRQAGARPGKPSGEYPEDRLHLWEDIVEAMRQLDEP</sequence>
<dbReference type="RefSeq" id="XP_026600358.1">
    <property type="nucleotide sequence ID" value="XM_026751272.1"/>
</dbReference>
<dbReference type="Gene3D" id="1.25.40.20">
    <property type="entry name" value="Ankyrin repeat-containing domain"/>
    <property type="match status" value="2"/>
</dbReference>
<dbReference type="SUPFAM" id="SSF48403">
    <property type="entry name" value="Ankyrin repeat"/>
    <property type="match status" value="2"/>
</dbReference>
<keyword evidence="5" id="KW-1185">Reference proteome</keyword>
<comment type="caution">
    <text evidence="4">The sequence shown here is derived from an EMBL/GenBank/DDBJ whole genome shotgun (WGS) entry which is preliminary data.</text>
</comment>
<dbReference type="STRING" id="1810919.A0A3D8R0E3"/>
<gene>
    <name evidence="4" type="ORF">DSM5745_09256</name>
</gene>
<accession>A0A3D8R0E3</accession>
<evidence type="ECO:0000313" key="4">
    <source>
        <dbReference type="EMBL" id="RDW67390.1"/>
    </source>
</evidence>
<dbReference type="PROSITE" id="PS50297">
    <property type="entry name" value="ANK_REP_REGION"/>
    <property type="match status" value="3"/>
</dbReference>
<dbReference type="PANTHER" id="PTHR24198:SF165">
    <property type="entry name" value="ANKYRIN REPEAT-CONTAINING PROTEIN-RELATED"/>
    <property type="match status" value="1"/>
</dbReference>
<dbReference type="InterPro" id="IPR002110">
    <property type="entry name" value="Ankyrin_rpt"/>
</dbReference>
<dbReference type="Proteomes" id="UP000256690">
    <property type="component" value="Unassembled WGS sequence"/>
</dbReference>
<evidence type="ECO:0000256" key="1">
    <source>
        <dbReference type="ARBA" id="ARBA00022737"/>
    </source>
</evidence>
<evidence type="ECO:0000313" key="5">
    <source>
        <dbReference type="Proteomes" id="UP000256690"/>
    </source>
</evidence>
<dbReference type="PROSITE" id="PS50088">
    <property type="entry name" value="ANK_REPEAT"/>
    <property type="match status" value="3"/>
</dbReference>
<dbReference type="SMART" id="SM00248">
    <property type="entry name" value="ANK"/>
    <property type="match status" value="10"/>
</dbReference>
<feature type="repeat" description="ANK" evidence="3">
    <location>
        <begin position="405"/>
        <end position="437"/>
    </location>
</feature>
<dbReference type="AlphaFoldDB" id="A0A3D8R0E3"/>
<feature type="repeat" description="ANK" evidence="3">
    <location>
        <begin position="175"/>
        <end position="207"/>
    </location>
</feature>
<reference evidence="4 5" key="1">
    <citation type="journal article" date="2018" name="IMA Fungus">
        <title>IMA Genome-F 9: Draft genome sequence of Annulohypoxylon stygium, Aspergillus mulundensis, Berkeleyomyces basicola (syn. Thielaviopsis basicola), Ceratocystis smalleyi, two Cercospora beticola strains, Coleophoma cylindrospora, Fusarium fracticaudum, Phialophora cf. hyalina, and Morchella septimelata.</title>
        <authorList>
            <person name="Wingfield B.D."/>
            <person name="Bills G.F."/>
            <person name="Dong Y."/>
            <person name="Huang W."/>
            <person name="Nel W.J."/>
            <person name="Swalarsk-Parry B.S."/>
            <person name="Vaghefi N."/>
            <person name="Wilken P.M."/>
            <person name="An Z."/>
            <person name="de Beer Z.W."/>
            <person name="De Vos L."/>
            <person name="Chen L."/>
            <person name="Duong T.A."/>
            <person name="Gao Y."/>
            <person name="Hammerbacher A."/>
            <person name="Kikkert J.R."/>
            <person name="Li Y."/>
            <person name="Li H."/>
            <person name="Li K."/>
            <person name="Li Q."/>
            <person name="Liu X."/>
            <person name="Ma X."/>
            <person name="Naidoo K."/>
            <person name="Pethybridge S.J."/>
            <person name="Sun J."/>
            <person name="Steenkamp E.T."/>
            <person name="van der Nest M.A."/>
            <person name="van Wyk S."/>
            <person name="Wingfield M.J."/>
            <person name="Xiong C."/>
            <person name="Yue Q."/>
            <person name="Zhang X."/>
        </authorList>
    </citation>
    <scope>NUCLEOTIDE SEQUENCE [LARGE SCALE GENOMIC DNA]</scope>
    <source>
        <strain evidence="4 5">DSM 5745</strain>
    </source>
</reference>
<keyword evidence="1" id="KW-0677">Repeat</keyword>
<evidence type="ECO:0000256" key="2">
    <source>
        <dbReference type="ARBA" id="ARBA00023043"/>
    </source>
</evidence>
<dbReference type="EMBL" id="PVWQ01000012">
    <property type="protein sequence ID" value="RDW67390.1"/>
    <property type="molecule type" value="Genomic_DNA"/>
</dbReference>
<dbReference type="OrthoDB" id="4772757at2759"/>
<dbReference type="InterPro" id="IPR036770">
    <property type="entry name" value="Ankyrin_rpt-contain_sf"/>
</dbReference>
<dbReference type="PANTHER" id="PTHR24198">
    <property type="entry name" value="ANKYRIN REPEAT AND PROTEIN KINASE DOMAIN-CONTAINING PROTEIN"/>
    <property type="match status" value="1"/>
</dbReference>
<organism evidence="4 5">
    <name type="scientific">Aspergillus mulundensis</name>
    <dbReference type="NCBI Taxonomy" id="1810919"/>
    <lineage>
        <taxon>Eukaryota</taxon>
        <taxon>Fungi</taxon>
        <taxon>Dikarya</taxon>
        <taxon>Ascomycota</taxon>
        <taxon>Pezizomycotina</taxon>
        <taxon>Eurotiomycetes</taxon>
        <taxon>Eurotiomycetidae</taxon>
        <taxon>Eurotiales</taxon>
        <taxon>Aspergillaceae</taxon>
        <taxon>Aspergillus</taxon>
        <taxon>Aspergillus subgen. Nidulantes</taxon>
    </lineage>
</organism>
<dbReference type="Pfam" id="PF12796">
    <property type="entry name" value="Ank_2"/>
    <property type="match status" value="3"/>
</dbReference>
<dbReference type="GeneID" id="38119626"/>
<dbReference type="PRINTS" id="PR01415">
    <property type="entry name" value="ANKYRIN"/>
</dbReference>
<name>A0A3D8R0E3_9EURO</name>
<proteinExistence type="predicted"/>
<protein>
    <submittedName>
        <fullName evidence="4">Uncharacterized protein</fullName>
    </submittedName>
</protein>
<evidence type="ECO:0000256" key="3">
    <source>
        <dbReference type="PROSITE-ProRule" id="PRU00023"/>
    </source>
</evidence>
<keyword evidence="2 3" id="KW-0040">ANK repeat</keyword>
<feature type="repeat" description="ANK" evidence="3">
    <location>
        <begin position="138"/>
        <end position="160"/>
    </location>
</feature>